<accession>A0A9W3FUP5</accession>
<dbReference type="AlphaFoldDB" id="A0A9W3FUP5"/>
<protein>
    <submittedName>
        <fullName evidence="4">Protein FAM71E1 isoform X1</fullName>
    </submittedName>
</protein>
<feature type="compositionally biased region" description="Gly residues" evidence="2">
    <location>
        <begin position="325"/>
        <end position="334"/>
    </location>
</feature>
<dbReference type="CTD" id="112703"/>
<comment type="similarity">
    <text evidence="1">Belongs to the GARIN family.</text>
</comment>
<gene>
    <name evidence="4" type="primary">GARIN5A</name>
</gene>
<evidence type="ECO:0000259" key="3">
    <source>
        <dbReference type="Pfam" id="PF12480"/>
    </source>
</evidence>
<feature type="region of interest" description="Disordered" evidence="2">
    <location>
        <begin position="1"/>
        <end position="37"/>
    </location>
</feature>
<dbReference type="GO" id="GO:0005634">
    <property type="term" value="C:nucleus"/>
    <property type="evidence" value="ECO:0007669"/>
    <property type="project" value="TreeGrafter"/>
</dbReference>
<feature type="region of interest" description="Disordered" evidence="2">
    <location>
        <begin position="318"/>
        <end position="356"/>
    </location>
</feature>
<dbReference type="PANTHER" id="PTHR22574:SF5">
    <property type="entry name" value="GOLGI-ASSOCIATED RAB2 INTERACTOR PROTEIN 5A"/>
    <property type="match status" value="1"/>
</dbReference>
<sequence>MGPAIRRPIARDPVSSARGCPGPYHHGAPTHPPWNRPANFATPVERALVPACPKGRPGRLQLHLLSGEFDQLRDFPIFESNFMQVTRLGEVVNKVTMGVAASSPALELPDLLLLAGPAKENGRLQLFGLFPLQFVQLFVHDESRWQLKVKFRTGRAFYLQLRAPPETRDREFGQWVRLLYRLRFHSAQGAVPFTQEYSWLEDEEDEEDQEDEDGDLMEREEVGRGGAGLQGGRRWGRGGAPGPEGGGAGDEEVEPGLLVLKKGLEPECLSQSGGDQGPGLLRPERGEVCAQRTRRSQSRAGSAGPWCASESGCRFLIGHPTTVGSGEGMPGPEGVGSARPDAQFPGRPGEGRGTSP</sequence>
<evidence type="ECO:0000313" key="4">
    <source>
        <dbReference type="RefSeq" id="XP_045366697.1"/>
    </source>
</evidence>
<organism evidence="4">
    <name type="scientific">Camelus bactrianus</name>
    <name type="common">Bactrian camel</name>
    <dbReference type="NCBI Taxonomy" id="9837"/>
    <lineage>
        <taxon>Eukaryota</taxon>
        <taxon>Metazoa</taxon>
        <taxon>Chordata</taxon>
        <taxon>Craniata</taxon>
        <taxon>Vertebrata</taxon>
        <taxon>Euteleostomi</taxon>
        <taxon>Mammalia</taxon>
        <taxon>Eutheria</taxon>
        <taxon>Laurasiatheria</taxon>
        <taxon>Artiodactyla</taxon>
        <taxon>Tylopoda</taxon>
        <taxon>Camelidae</taxon>
        <taxon>Camelus</taxon>
    </lineage>
</organism>
<feature type="compositionally biased region" description="Acidic residues" evidence="2">
    <location>
        <begin position="199"/>
        <end position="215"/>
    </location>
</feature>
<reference evidence="4" key="1">
    <citation type="submission" date="2025-08" db="UniProtKB">
        <authorList>
            <consortium name="RefSeq"/>
        </authorList>
    </citation>
    <scope>IDENTIFICATION</scope>
    <source>
        <tissue evidence="4">Blood</tissue>
    </source>
</reference>
<evidence type="ECO:0000256" key="2">
    <source>
        <dbReference type="SAM" id="MobiDB-lite"/>
    </source>
</evidence>
<feature type="domain" description="Golgi associated RAB2 interactor protein-like Rab2B-binding" evidence="3">
    <location>
        <begin position="128"/>
        <end position="185"/>
    </location>
</feature>
<dbReference type="InterPro" id="IPR022168">
    <property type="entry name" value="GARIL-like_Rab2B-bd"/>
</dbReference>
<dbReference type="Pfam" id="PF12480">
    <property type="entry name" value="GARIL_Rab2_bd"/>
    <property type="match status" value="1"/>
</dbReference>
<feature type="compositionally biased region" description="Gly residues" evidence="2">
    <location>
        <begin position="224"/>
        <end position="248"/>
    </location>
</feature>
<dbReference type="PANTHER" id="PTHR22574">
    <property type="match status" value="1"/>
</dbReference>
<evidence type="ECO:0000256" key="1">
    <source>
        <dbReference type="ARBA" id="ARBA00038379"/>
    </source>
</evidence>
<name>A0A9W3FUP5_CAMBA</name>
<dbReference type="RefSeq" id="XP_045366697.1">
    <property type="nucleotide sequence ID" value="XM_045510741.1"/>
</dbReference>
<feature type="region of interest" description="Disordered" evidence="2">
    <location>
        <begin position="198"/>
        <end position="252"/>
    </location>
</feature>
<proteinExistence type="inferred from homology"/>